<evidence type="ECO:0000313" key="2">
    <source>
        <dbReference type="EMBL" id="MCI78899.1"/>
    </source>
</evidence>
<comment type="caution">
    <text evidence="2">The sequence shown here is derived from an EMBL/GenBank/DDBJ whole genome shotgun (WGS) entry which is preliminary data.</text>
</comment>
<evidence type="ECO:0000313" key="3">
    <source>
        <dbReference type="Proteomes" id="UP000265520"/>
    </source>
</evidence>
<organism evidence="2 3">
    <name type="scientific">Trifolium medium</name>
    <dbReference type="NCBI Taxonomy" id="97028"/>
    <lineage>
        <taxon>Eukaryota</taxon>
        <taxon>Viridiplantae</taxon>
        <taxon>Streptophyta</taxon>
        <taxon>Embryophyta</taxon>
        <taxon>Tracheophyta</taxon>
        <taxon>Spermatophyta</taxon>
        <taxon>Magnoliopsida</taxon>
        <taxon>eudicotyledons</taxon>
        <taxon>Gunneridae</taxon>
        <taxon>Pentapetalae</taxon>
        <taxon>rosids</taxon>
        <taxon>fabids</taxon>
        <taxon>Fabales</taxon>
        <taxon>Fabaceae</taxon>
        <taxon>Papilionoideae</taxon>
        <taxon>50 kb inversion clade</taxon>
        <taxon>NPAAA clade</taxon>
        <taxon>Hologalegina</taxon>
        <taxon>IRL clade</taxon>
        <taxon>Trifolieae</taxon>
        <taxon>Trifolium</taxon>
    </lineage>
</organism>
<keyword evidence="3" id="KW-1185">Reference proteome</keyword>
<evidence type="ECO:0000256" key="1">
    <source>
        <dbReference type="SAM" id="SignalP"/>
    </source>
</evidence>
<dbReference type="AlphaFoldDB" id="A0A392UV79"/>
<dbReference type="EMBL" id="LXQA010961465">
    <property type="protein sequence ID" value="MCI78899.1"/>
    <property type="molecule type" value="Genomic_DNA"/>
</dbReference>
<keyword evidence="1" id="KW-0732">Signal</keyword>
<accession>A0A392UV79</accession>
<feature type="signal peptide" evidence="1">
    <location>
        <begin position="1"/>
        <end position="23"/>
    </location>
</feature>
<feature type="non-terminal residue" evidence="2">
    <location>
        <position position="1"/>
    </location>
</feature>
<feature type="chain" id="PRO_5017359329" evidence="1">
    <location>
        <begin position="24"/>
        <end position="42"/>
    </location>
</feature>
<sequence>GSAIVFLLVQAAAVVARLRCCLPLPIRPKGPPFGYQLVLHSF</sequence>
<reference evidence="2 3" key="1">
    <citation type="journal article" date="2018" name="Front. Plant Sci.">
        <title>Red Clover (Trifolium pratense) and Zigzag Clover (T. medium) - A Picture of Genomic Similarities and Differences.</title>
        <authorList>
            <person name="Dluhosova J."/>
            <person name="Istvanek J."/>
            <person name="Nedelnik J."/>
            <person name="Repkova J."/>
        </authorList>
    </citation>
    <scope>NUCLEOTIDE SEQUENCE [LARGE SCALE GENOMIC DNA]</scope>
    <source>
        <strain evidence="3">cv. 10/8</strain>
        <tissue evidence="2">Leaf</tissue>
    </source>
</reference>
<gene>
    <name evidence="2" type="ORF">A2U01_0100170</name>
</gene>
<name>A0A392UV79_9FABA</name>
<proteinExistence type="predicted"/>
<dbReference type="Proteomes" id="UP000265520">
    <property type="component" value="Unassembled WGS sequence"/>
</dbReference>
<protein>
    <submittedName>
        <fullName evidence="2">Uncharacterized protein</fullName>
    </submittedName>
</protein>